<keyword evidence="3" id="KW-1185">Reference proteome</keyword>
<evidence type="ECO:0000259" key="1">
    <source>
        <dbReference type="PROSITE" id="PS51186"/>
    </source>
</evidence>
<gene>
    <name evidence="2" type="ORF">ACFQ2I_22230</name>
</gene>
<dbReference type="InterPro" id="IPR016181">
    <property type="entry name" value="Acyl_CoA_acyltransferase"/>
</dbReference>
<dbReference type="RefSeq" id="WP_377568215.1">
    <property type="nucleotide sequence ID" value="NZ_JBHTJZ010000070.1"/>
</dbReference>
<feature type="domain" description="N-acetyltransferase" evidence="1">
    <location>
        <begin position="1"/>
        <end position="159"/>
    </location>
</feature>
<dbReference type="EMBL" id="JBHTJZ010000070">
    <property type="protein sequence ID" value="MFD0962063.1"/>
    <property type="molecule type" value="Genomic_DNA"/>
</dbReference>
<dbReference type="SUPFAM" id="SSF55729">
    <property type="entry name" value="Acyl-CoA N-acyltransferases (Nat)"/>
    <property type="match status" value="1"/>
</dbReference>
<dbReference type="PROSITE" id="PS51186">
    <property type="entry name" value="GNAT"/>
    <property type="match status" value="1"/>
</dbReference>
<organism evidence="2 3">
    <name type="scientific">Paenibacillus chungangensis</name>
    <dbReference type="NCBI Taxonomy" id="696535"/>
    <lineage>
        <taxon>Bacteria</taxon>
        <taxon>Bacillati</taxon>
        <taxon>Bacillota</taxon>
        <taxon>Bacilli</taxon>
        <taxon>Bacillales</taxon>
        <taxon>Paenibacillaceae</taxon>
        <taxon>Paenibacillus</taxon>
    </lineage>
</organism>
<keyword evidence="2" id="KW-0808">Transferase</keyword>
<dbReference type="GO" id="GO:0016746">
    <property type="term" value="F:acyltransferase activity"/>
    <property type="evidence" value="ECO:0007669"/>
    <property type="project" value="UniProtKB-KW"/>
</dbReference>
<evidence type="ECO:0000313" key="2">
    <source>
        <dbReference type="EMBL" id="MFD0962063.1"/>
    </source>
</evidence>
<name>A0ABW3HX60_9BACL</name>
<dbReference type="Pfam" id="PF13527">
    <property type="entry name" value="Acetyltransf_9"/>
    <property type="match status" value="1"/>
</dbReference>
<protein>
    <submittedName>
        <fullName evidence="2">GNAT family N-acetyltransferase</fullName>
        <ecNumber evidence="2">2.3.1.-</ecNumber>
    </submittedName>
</protein>
<dbReference type="Proteomes" id="UP001596989">
    <property type="component" value="Unassembled WGS sequence"/>
</dbReference>
<dbReference type="Gene3D" id="3.40.630.30">
    <property type="match status" value="1"/>
</dbReference>
<dbReference type="InterPro" id="IPR000182">
    <property type="entry name" value="GNAT_dom"/>
</dbReference>
<comment type="caution">
    <text evidence="2">The sequence shown here is derived from an EMBL/GenBank/DDBJ whole genome shotgun (WGS) entry which is preliminary data.</text>
</comment>
<proteinExistence type="predicted"/>
<accession>A0ABW3HX60</accession>
<reference evidence="3" key="1">
    <citation type="journal article" date="2019" name="Int. J. Syst. Evol. Microbiol.">
        <title>The Global Catalogue of Microorganisms (GCM) 10K type strain sequencing project: providing services to taxonomists for standard genome sequencing and annotation.</title>
        <authorList>
            <consortium name="The Broad Institute Genomics Platform"/>
            <consortium name="The Broad Institute Genome Sequencing Center for Infectious Disease"/>
            <person name="Wu L."/>
            <person name="Ma J."/>
        </authorList>
    </citation>
    <scope>NUCLEOTIDE SEQUENCE [LARGE SCALE GENOMIC DNA]</scope>
    <source>
        <strain evidence="3">CCUG 59129</strain>
    </source>
</reference>
<sequence length="370" mass="40551">MDFRFLELEELSQAVALADAIFRKNGGKSMGDSFPSIFQPGIGHSVGAFHEERLVSFVGLVPQRINVGPAALRVFSMGAVCTDIAYRGQGLAGKLVAMAKRHAIEAGASLLFVSGTRSLYVRADCYKFGAFRRFQYSAVTDQSFQAADGKEVRLLESRDLFRMHELAAARTVTFEQSVSELQLLLHAAAYASCSGMLHQTWVAYSEEEMSGYVILAVSGEEERDGRGAFVVEWGGKPDSVTAIVMHAIKQAGHTDLHMKVGWHEEELADQLRAAGWGESLEGNSGTVCVLDSAELFRQAVPYWEAEHGLTDVSSSFGRDGMYEVRQMGRNTAVTASKLVELLFQPRSGRWEDGDGLPPIPLPYMSGLHFI</sequence>
<dbReference type="EC" id="2.3.1.-" evidence="2"/>
<dbReference type="CDD" id="cd04301">
    <property type="entry name" value="NAT_SF"/>
    <property type="match status" value="1"/>
</dbReference>
<keyword evidence="2" id="KW-0012">Acyltransferase</keyword>
<evidence type="ECO:0000313" key="3">
    <source>
        <dbReference type="Proteomes" id="UP001596989"/>
    </source>
</evidence>